<organism evidence="6 7">
    <name type="scientific">Cercophora newfieldiana</name>
    <dbReference type="NCBI Taxonomy" id="92897"/>
    <lineage>
        <taxon>Eukaryota</taxon>
        <taxon>Fungi</taxon>
        <taxon>Dikarya</taxon>
        <taxon>Ascomycota</taxon>
        <taxon>Pezizomycotina</taxon>
        <taxon>Sordariomycetes</taxon>
        <taxon>Sordariomycetidae</taxon>
        <taxon>Sordariales</taxon>
        <taxon>Lasiosphaeriaceae</taxon>
        <taxon>Cercophora</taxon>
    </lineage>
</organism>
<dbReference type="PANTHER" id="PTHR38248:SF2">
    <property type="entry name" value="FUNK1 11"/>
    <property type="match status" value="1"/>
</dbReference>
<comment type="catalytic activity">
    <reaction evidence="3">
        <text>L-seryl-[protein] + ATP = O-phospho-L-seryl-[protein] + ADP + H(+)</text>
        <dbReference type="Rhea" id="RHEA:17989"/>
        <dbReference type="Rhea" id="RHEA-COMP:9863"/>
        <dbReference type="Rhea" id="RHEA-COMP:11604"/>
        <dbReference type="ChEBI" id="CHEBI:15378"/>
        <dbReference type="ChEBI" id="CHEBI:29999"/>
        <dbReference type="ChEBI" id="CHEBI:30616"/>
        <dbReference type="ChEBI" id="CHEBI:83421"/>
        <dbReference type="ChEBI" id="CHEBI:456216"/>
        <dbReference type="EC" id="2.7.11.1"/>
    </reaction>
</comment>
<dbReference type="InterPro" id="IPR011009">
    <property type="entry name" value="Kinase-like_dom_sf"/>
</dbReference>
<evidence type="ECO:0000313" key="6">
    <source>
        <dbReference type="EMBL" id="KAK0639730.1"/>
    </source>
</evidence>
<accession>A0AA39XTW8</accession>
<dbReference type="PANTHER" id="PTHR38248">
    <property type="entry name" value="FUNK1 6"/>
    <property type="match status" value="1"/>
</dbReference>
<dbReference type="EC" id="2.7.11.1" evidence="1"/>
<evidence type="ECO:0000256" key="4">
    <source>
        <dbReference type="SAM" id="MobiDB-lite"/>
    </source>
</evidence>
<dbReference type="Gene3D" id="1.10.510.10">
    <property type="entry name" value="Transferase(Phosphotransferase) domain 1"/>
    <property type="match status" value="1"/>
</dbReference>
<dbReference type="InterPro" id="IPR008266">
    <property type="entry name" value="Tyr_kinase_AS"/>
</dbReference>
<proteinExistence type="predicted"/>
<evidence type="ECO:0000256" key="1">
    <source>
        <dbReference type="ARBA" id="ARBA00012513"/>
    </source>
</evidence>
<dbReference type="PROSITE" id="PS00109">
    <property type="entry name" value="PROTEIN_KINASE_TYR"/>
    <property type="match status" value="1"/>
</dbReference>
<sequence length="805" mass="88750">MSSTLLFTMAPPPPPSFPSEATVESCRDELDGNLFRGVDGFLATYYDHKPWSGAVQRKLQETESAEQIDKLSAKLPRLADADAFKEWLAGLLSLSSALHRDAHGFTPRIQLQVLSKPSGPLKIVITGGTLVLGIYDPPAAAGEEEEDSAVLSFFVRAQQVFKEQPARRFLHGFLVYGTTLELWVFDRSGAYSSEKIDLTQRLGVFVEILASYLMMSDEELGLNTFVRSCFELGPSGYVAFGQDRFFLRPEPIAKPDYMVGSGTVCYAASTPLAQEPDVAVKFSWRESLAHDEVRYLEQAQKHNVQGVLRLLGSQDLGTVADHRKGLQFPQPFVNRILSCIATSPLGRPIQKFSSLPELLDALCDVVKALRSLYMDARIIHRDIAIKNLIIAPQHSNRGPRGILLDLDQGLDLDNAASEEPLVGSDGFMAIGILSGKRHTYRHDLESLFYVFLWLAIANDHKHEDAYDILEGLPTSSRLWKWCSMDFGSVGQAKAADMRPENFSVMLDEFSPDFVPLQGLAKQLHALIFPIRDGQIFTGTETEPDAVSMYNQIPFIHEMHKAAETHANDLDYLTRLLEKHQMPASVCVKLIHIHFHLNEGEILAVREFDAPPHGRIPLLGPMAAADAISGATNVHGCHYLVDEAGDLQAFEYTTMEGGVDLAAHPAFVSEFCAAVAQRGLQRAFGLAVKSGVATEGEWVELDYPDKRSTFLLPGRIALPQSDKLIQQSTKTQFLGPRRDSLGNTHRHVEHWHTTTRPVRGVEGVESGPREKIAEGVTAKGGFFLTGIPLDPSSEFCGVVRALAAAA</sequence>
<dbReference type="AlphaFoldDB" id="A0AA39XTW8"/>
<evidence type="ECO:0000256" key="2">
    <source>
        <dbReference type="ARBA" id="ARBA00047899"/>
    </source>
</evidence>
<dbReference type="Pfam" id="PF17667">
    <property type="entry name" value="Pkinase_fungal"/>
    <property type="match status" value="1"/>
</dbReference>
<protein>
    <recommendedName>
        <fullName evidence="1">non-specific serine/threonine protein kinase</fullName>
        <ecNumber evidence="1">2.7.11.1</ecNumber>
    </recommendedName>
</protein>
<name>A0AA39XTW8_9PEZI</name>
<dbReference type="InterPro" id="IPR040976">
    <property type="entry name" value="Pkinase_fungal"/>
</dbReference>
<evidence type="ECO:0000313" key="7">
    <source>
        <dbReference type="Proteomes" id="UP001174936"/>
    </source>
</evidence>
<dbReference type="GO" id="GO:0004674">
    <property type="term" value="F:protein serine/threonine kinase activity"/>
    <property type="evidence" value="ECO:0007669"/>
    <property type="project" value="UniProtKB-EC"/>
</dbReference>
<feature type="domain" description="Fungal-type protein kinase" evidence="5">
    <location>
        <begin position="144"/>
        <end position="454"/>
    </location>
</feature>
<dbReference type="Proteomes" id="UP001174936">
    <property type="component" value="Unassembled WGS sequence"/>
</dbReference>
<keyword evidence="7" id="KW-1185">Reference proteome</keyword>
<reference evidence="6" key="1">
    <citation type="submission" date="2023-06" db="EMBL/GenBank/DDBJ databases">
        <title>Genome-scale phylogeny and comparative genomics of the fungal order Sordariales.</title>
        <authorList>
            <consortium name="Lawrence Berkeley National Laboratory"/>
            <person name="Hensen N."/>
            <person name="Bonometti L."/>
            <person name="Westerberg I."/>
            <person name="Brannstrom I.O."/>
            <person name="Guillou S."/>
            <person name="Cros-Aarteil S."/>
            <person name="Calhoun S."/>
            <person name="Haridas S."/>
            <person name="Kuo A."/>
            <person name="Mondo S."/>
            <person name="Pangilinan J."/>
            <person name="Riley R."/>
            <person name="Labutti K."/>
            <person name="Andreopoulos B."/>
            <person name="Lipzen A."/>
            <person name="Chen C."/>
            <person name="Yanf M."/>
            <person name="Daum C."/>
            <person name="Ng V."/>
            <person name="Clum A."/>
            <person name="Steindorff A."/>
            <person name="Ohm R."/>
            <person name="Martin F."/>
            <person name="Silar P."/>
            <person name="Natvig D."/>
            <person name="Lalanne C."/>
            <person name="Gautier V."/>
            <person name="Ament-Velasquez S.L."/>
            <person name="Kruys A."/>
            <person name="Hutchinson M.I."/>
            <person name="Powell A.J."/>
            <person name="Barry K."/>
            <person name="Miller A.N."/>
            <person name="Grigoriev I.V."/>
            <person name="Debuchy R."/>
            <person name="Gladieux P."/>
            <person name="Thoren M.H."/>
            <person name="Johannesson H."/>
        </authorList>
    </citation>
    <scope>NUCLEOTIDE SEQUENCE</scope>
    <source>
        <strain evidence="6">SMH2532-1</strain>
    </source>
</reference>
<dbReference type="EMBL" id="JAULSV010000007">
    <property type="protein sequence ID" value="KAK0639730.1"/>
    <property type="molecule type" value="Genomic_DNA"/>
</dbReference>
<evidence type="ECO:0000259" key="5">
    <source>
        <dbReference type="Pfam" id="PF17667"/>
    </source>
</evidence>
<comment type="catalytic activity">
    <reaction evidence="2">
        <text>L-threonyl-[protein] + ATP = O-phospho-L-threonyl-[protein] + ADP + H(+)</text>
        <dbReference type="Rhea" id="RHEA:46608"/>
        <dbReference type="Rhea" id="RHEA-COMP:11060"/>
        <dbReference type="Rhea" id="RHEA-COMP:11605"/>
        <dbReference type="ChEBI" id="CHEBI:15378"/>
        <dbReference type="ChEBI" id="CHEBI:30013"/>
        <dbReference type="ChEBI" id="CHEBI:30616"/>
        <dbReference type="ChEBI" id="CHEBI:61977"/>
        <dbReference type="ChEBI" id="CHEBI:456216"/>
        <dbReference type="EC" id="2.7.11.1"/>
    </reaction>
</comment>
<feature type="region of interest" description="Disordered" evidence="4">
    <location>
        <begin position="1"/>
        <end position="21"/>
    </location>
</feature>
<comment type="caution">
    <text evidence="6">The sequence shown here is derived from an EMBL/GenBank/DDBJ whole genome shotgun (WGS) entry which is preliminary data.</text>
</comment>
<dbReference type="SUPFAM" id="SSF56112">
    <property type="entry name" value="Protein kinase-like (PK-like)"/>
    <property type="match status" value="1"/>
</dbReference>
<gene>
    <name evidence="6" type="ORF">B0T16DRAFT_432400</name>
</gene>
<evidence type="ECO:0000256" key="3">
    <source>
        <dbReference type="ARBA" id="ARBA00048679"/>
    </source>
</evidence>